<evidence type="ECO:0000313" key="1">
    <source>
        <dbReference type="EMBL" id="KAK3223888.1"/>
    </source>
</evidence>
<dbReference type="Proteomes" id="UP001281410">
    <property type="component" value="Unassembled WGS sequence"/>
</dbReference>
<sequence length="119" mass="13637">MVDADVRPTQAYFYLANEVGGVENIGFTKKDAINYLQKKEEMIEAGDVQSLLDYLKCKQGEDPTFFYSIQVDQYNRMANFFWRGGMAKLDYDCFGDVVCFNTTFRTNKYNLICAPFVGG</sequence>
<dbReference type="AlphaFoldDB" id="A0AAE0ATF1"/>
<proteinExistence type="predicted"/>
<comment type="caution">
    <text evidence="1">The sequence shown here is derived from an EMBL/GenBank/DDBJ whole genome shotgun (WGS) entry which is preliminary data.</text>
</comment>
<gene>
    <name evidence="1" type="ORF">Dsin_010913</name>
</gene>
<accession>A0AAE0ATF1</accession>
<name>A0AAE0ATF1_9ROSI</name>
<organism evidence="1 2">
    <name type="scientific">Dipteronia sinensis</name>
    <dbReference type="NCBI Taxonomy" id="43782"/>
    <lineage>
        <taxon>Eukaryota</taxon>
        <taxon>Viridiplantae</taxon>
        <taxon>Streptophyta</taxon>
        <taxon>Embryophyta</taxon>
        <taxon>Tracheophyta</taxon>
        <taxon>Spermatophyta</taxon>
        <taxon>Magnoliopsida</taxon>
        <taxon>eudicotyledons</taxon>
        <taxon>Gunneridae</taxon>
        <taxon>Pentapetalae</taxon>
        <taxon>rosids</taxon>
        <taxon>malvids</taxon>
        <taxon>Sapindales</taxon>
        <taxon>Sapindaceae</taxon>
        <taxon>Hippocastanoideae</taxon>
        <taxon>Acereae</taxon>
        <taxon>Dipteronia</taxon>
    </lineage>
</organism>
<evidence type="ECO:0008006" key="3">
    <source>
        <dbReference type="Google" id="ProtNLM"/>
    </source>
</evidence>
<keyword evidence="2" id="KW-1185">Reference proteome</keyword>
<evidence type="ECO:0000313" key="2">
    <source>
        <dbReference type="Proteomes" id="UP001281410"/>
    </source>
</evidence>
<protein>
    <recommendedName>
        <fullName evidence="3">Protein FAR1-RELATED SEQUENCE</fullName>
    </recommendedName>
</protein>
<reference evidence="1" key="1">
    <citation type="journal article" date="2023" name="Plant J.">
        <title>Genome sequences and population genomics provide insights into the demographic history, inbreeding, and mutation load of two 'living fossil' tree species of Dipteronia.</title>
        <authorList>
            <person name="Feng Y."/>
            <person name="Comes H.P."/>
            <person name="Chen J."/>
            <person name="Zhu S."/>
            <person name="Lu R."/>
            <person name="Zhang X."/>
            <person name="Li P."/>
            <person name="Qiu J."/>
            <person name="Olsen K.M."/>
            <person name="Qiu Y."/>
        </authorList>
    </citation>
    <scope>NUCLEOTIDE SEQUENCE</scope>
    <source>
        <strain evidence="1">NBL</strain>
    </source>
</reference>
<dbReference type="EMBL" id="JANJYJ010000003">
    <property type="protein sequence ID" value="KAK3223888.1"/>
    <property type="molecule type" value="Genomic_DNA"/>
</dbReference>
<dbReference type="PANTHER" id="PTHR47718">
    <property type="entry name" value="OS01G0519700 PROTEIN"/>
    <property type="match status" value="1"/>
</dbReference>
<dbReference type="PANTHER" id="PTHR47718:SF17">
    <property type="entry name" value="PROTEIN FAR1-RELATED SEQUENCE 5-LIKE"/>
    <property type="match status" value="1"/>
</dbReference>